<keyword evidence="2" id="KW-1185">Reference proteome</keyword>
<accession>A0A0U5B1X0</accession>
<dbReference type="AlphaFoldDB" id="A0A0U5B1X0"/>
<dbReference type="OrthoDB" id="2680209at2"/>
<organism evidence="1 2">
    <name type="scientific">Aneurinibacillus soli</name>
    <dbReference type="NCBI Taxonomy" id="1500254"/>
    <lineage>
        <taxon>Bacteria</taxon>
        <taxon>Bacillati</taxon>
        <taxon>Bacillota</taxon>
        <taxon>Bacilli</taxon>
        <taxon>Bacillales</taxon>
        <taxon>Paenibacillaceae</taxon>
        <taxon>Aneurinibacillus group</taxon>
        <taxon>Aneurinibacillus</taxon>
    </lineage>
</organism>
<gene>
    <name evidence="1" type="ORF">CB4_02462</name>
</gene>
<proteinExistence type="predicted"/>
<sequence>MNKESKRRIAMLFILVPILLSIYLTFKSEFLIPKGYDLAIEGYVISRTLMIIFTFYLLTQAGYYIIKNTKD</sequence>
<dbReference type="RefSeq" id="WP_096466055.1">
    <property type="nucleotide sequence ID" value="NZ_AP017312.1"/>
</dbReference>
<dbReference type="KEGG" id="asoc:CB4_02462"/>
<protein>
    <submittedName>
        <fullName evidence="1">Uncharacterized protein</fullName>
    </submittedName>
</protein>
<dbReference type="EMBL" id="AP017312">
    <property type="protein sequence ID" value="BAU28288.1"/>
    <property type="molecule type" value="Genomic_DNA"/>
</dbReference>
<evidence type="ECO:0000313" key="1">
    <source>
        <dbReference type="EMBL" id="BAU28288.1"/>
    </source>
</evidence>
<dbReference type="Proteomes" id="UP000217696">
    <property type="component" value="Chromosome"/>
</dbReference>
<reference evidence="1 2" key="1">
    <citation type="submission" date="2015-12" db="EMBL/GenBank/DDBJ databases">
        <title>Genome sequence of Aneurinibacillus soli.</title>
        <authorList>
            <person name="Lee J.S."/>
            <person name="Lee K.C."/>
            <person name="Kim K.K."/>
            <person name="Lee B.W."/>
        </authorList>
    </citation>
    <scope>NUCLEOTIDE SEQUENCE [LARGE SCALE GENOMIC DNA]</scope>
    <source>
        <strain evidence="1 2">CB4</strain>
    </source>
</reference>
<evidence type="ECO:0000313" key="2">
    <source>
        <dbReference type="Proteomes" id="UP000217696"/>
    </source>
</evidence>
<name>A0A0U5B1X0_9BACL</name>